<evidence type="ECO:0000313" key="3">
    <source>
        <dbReference type="Proteomes" id="UP001329313"/>
    </source>
</evidence>
<feature type="transmembrane region" description="Helical" evidence="1">
    <location>
        <begin position="84"/>
        <end position="107"/>
    </location>
</feature>
<protein>
    <submittedName>
        <fullName evidence="2">DUF6804 family protein</fullName>
    </submittedName>
</protein>
<evidence type="ECO:0000256" key="1">
    <source>
        <dbReference type="SAM" id="Phobius"/>
    </source>
</evidence>
<accession>A0AAU0MFW1</accession>
<dbReference type="RefSeq" id="WP_330170490.1">
    <property type="nucleotide sequence ID" value="NZ_CP137080.1"/>
</dbReference>
<dbReference type="KEGG" id="mliy:RYJ27_11790"/>
<reference evidence="2 3" key="1">
    <citation type="submission" date="2023-10" db="EMBL/GenBank/DDBJ databases">
        <title>Y20.</title>
        <authorList>
            <person name="Zhang G."/>
            <person name="Ding Y."/>
        </authorList>
    </citation>
    <scope>NUCLEOTIDE SEQUENCE [LARGE SCALE GENOMIC DNA]</scope>
    <source>
        <strain evidence="2 3">Y20</strain>
    </source>
</reference>
<keyword evidence="1" id="KW-0812">Transmembrane</keyword>
<feature type="transmembrane region" description="Helical" evidence="1">
    <location>
        <begin position="38"/>
        <end position="56"/>
    </location>
</feature>
<evidence type="ECO:0000313" key="2">
    <source>
        <dbReference type="EMBL" id="WOQ69366.1"/>
    </source>
</evidence>
<keyword evidence="1" id="KW-1133">Transmembrane helix</keyword>
<dbReference type="Pfam" id="PF20619">
    <property type="entry name" value="DUF6804"/>
    <property type="match status" value="1"/>
</dbReference>
<dbReference type="EMBL" id="CP137080">
    <property type="protein sequence ID" value="WOQ69366.1"/>
    <property type="molecule type" value="Genomic_DNA"/>
</dbReference>
<gene>
    <name evidence="2" type="ORF">RYJ27_11790</name>
</gene>
<keyword evidence="3" id="KW-1185">Reference proteome</keyword>
<dbReference type="InterPro" id="IPR046548">
    <property type="entry name" value="DUF6804"/>
</dbReference>
<keyword evidence="1" id="KW-0472">Membrane</keyword>
<proteinExistence type="predicted"/>
<feature type="transmembrane region" description="Helical" evidence="1">
    <location>
        <begin position="12"/>
        <end position="32"/>
    </location>
</feature>
<sequence>MPQTPAKPETSRPAFVPGIIAAAALLAGVPLLGADWYLLIRFVVAILALIVAWFGVQAQQWWWAIVFFAVAVAWNPIFPVPAEGIGWIVAHVVGAALFLTAGALIRVPREAPPAARR</sequence>
<name>A0AAU0MFW1_9MICO</name>
<dbReference type="AlphaFoldDB" id="A0AAU0MFW1"/>
<feature type="transmembrane region" description="Helical" evidence="1">
    <location>
        <begin position="61"/>
        <end position="78"/>
    </location>
</feature>
<organism evidence="2 3">
    <name type="scientific">Microbacterium limosum</name>
    <dbReference type="NCBI Taxonomy" id="3079935"/>
    <lineage>
        <taxon>Bacteria</taxon>
        <taxon>Bacillati</taxon>
        <taxon>Actinomycetota</taxon>
        <taxon>Actinomycetes</taxon>
        <taxon>Micrococcales</taxon>
        <taxon>Microbacteriaceae</taxon>
        <taxon>Microbacterium</taxon>
    </lineage>
</organism>
<dbReference type="Proteomes" id="UP001329313">
    <property type="component" value="Chromosome"/>
</dbReference>